<accession>A0A5B8UU98</accession>
<dbReference type="Proteomes" id="UP000321479">
    <property type="component" value="Chromosome"/>
</dbReference>
<sequence>MIFYIIFFIAVCAVLLLVTVMQKEAYPFSYYPMYSSMHKLNEIGVYRIAFKKPDGSMTWWISEFYRYPEYVGRKLKQLHAIDSGWAEKDVLLRLEQTRLLILVLRIAKEEGVPVGNYTTLCIVERKMTKDLKPEDEVIETIPLDNLRDGFS</sequence>
<gene>
    <name evidence="1" type="ORF">FRZ54_05235</name>
</gene>
<protein>
    <submittedName>
        <fullName evidence="1">Uncharacterized protein</fullName>
    </submittedName>
</protein>
<dbReference type="AlphaFoldDB" id="A0A5B8UU98"/>
<proteinExistence type="predicted"/>
<dbReference type="EMBL" id="CP042436">
    <property type="protein sequence ID" value="QEC62016.1"/>
    <property type="molecule type" value="Genomic_DNA"/>
</dbReference>
<dbReference type="RefSeq" id="WP_147030593.1">
    <property type="nucleotide sequence ID" value="NZ_CP042436.1"/>
</dbReference>
<name>A0A5B8UU98_9SPHI</name>
<dbReference type="KEGG" id="mgin:FRZ54_05235"/>
<reference evidence="1 2" key="1">
    <citation type="journal article" date="2017" name="Curr. Microbiol.">
        <title>Mucilaginibacter ginsenosidivorans sp. nov., Isolated from Soil of Ginseng Field.</title>
        <authorList>
            <person name="Kim M.M."/>
            <person name="Siddiqi M.Z."/>
            <person name="Im W.T."/>
        </authorList>
    </citation>
    <scope>NUCLEOTIDE SEQUENCE [LARGE SCALE GENOMIC DNA]</scope>
    <source>
        <strain evidence="1 2">Gsoil 3017</strain>
    </source>
</reference>
<keyword evidence="2" id="KW-1185">Reference proteome</keyword>
<evidence type="ECO:0000313" key="1">
    <source>
        <dbReference type="EMBL" id="QEC62016.1"/>
    </source>
</evidence>
<evidence type="ECO:0000313" key="2">
    <source>
        <dbReference type="Proteomes" id="UP000321479"/>
    </source>
</evidence>
<organism evidence="1 2">
    <name type="scientific">Mucilaginibacter ginsenosidivorans</name>
    <dbReference type="NCBI Taxonomy" id="398053"/>
    <lineage>
        <taxon>Bacteria</taxon>
        <taxon>Pseudomonadati</taxon>
        <taxon>Bacteroidota</taxon>
        <taxon>Sphingobacteriia</taxon>
        <taxon>Sphingobacteriales</taxon>
        <taxon>Sphingobacteriaceae</taxon>
        <taxon>Mucilaginibacter</taxon>
    </lineage>
</organism>